<evidence type="ECO:0000256" key="3">
    <source>
        <dbReference type="SAM" id="MobiDB-lite"/>
    </source>
</evidence>
<keyword evidence="6" id="KW-1185">Reference proteome</keyword>
<feature type="compositionally biased region" description="Basic and acidic residues" evidence="3">
    <location>
        <begin position="346"/>
        <end position="398"/>
    </location>
</feature>
<accession>A0A9P1H9F6</accession>
<feature type="compositionally biased region" description="Basic and acidic residues" evidence="3">
    <location>
        <begin position="63"/>
        <end position="73"/>
    </location>
</feature>
<dbReference type="InterPro" id="IPR012677">
    <property type="entry name" value="Nucleotide-bd_a/b_plait_sf"/>
</dbReference>
<evidence type="ECO:0000256" key="1">
    <source>
        <dbReference type="ARBA" id="ARBA00022884"/>
    </source>
</evidence>
<protein>
    <recommendedName>
        <fullName evidence="4">RRM domain-containing protein</fullName>
    </recommendedName>
</protein>
<dbReference type="AlphaFoldDB" id="A0A9P1H9F6"/>
<feature type="compositionally biased region" description="Basic and acidic residues" evidence="3">
    <location>
        <begin position="145"/>
        <end position="165"/>
    </location>
</feature>
<gene>
    <name evidence="5" type="ORF">PPNO1_LOCUS8683</name>
</gene>
<feature type="region of interest" description="Disordered" evidence="3">
    <location>
        <begin position="1"/>
        <end position="91"/>
    </location>
</feature>
<organism evidence="5 6">
    <name type="scientific">Parascedosporium putredinis</name>
    <dbReference type="NCBI Taxonomy" id="1442378"/>
    <lineage>
        <taxon>Eukaryota</taxon>
        <taxon>Fungi</taxon>
        <taxon>Dikarya</taxon>
        <taxon>Ascomycota</taxon>
        <taxon>Pezizomycotina</taxon>
        <taxon>Sordariomycetes</taxon>
        <taxon>Hypocreomycetidae</taxon>
        <taxon>Microascales</taxon>
        <taxon>Microascaceae</taxon>
        <taxon>Parascedosporium</taxon>
    </lineage>
</organism>
<dbReference type="Proteomes" id="UP000838763">
    <property type="component" value="Unassembled WGS sequence"/>
</dbReference>
<dbReference type="Gene3D" id="3.30.70.330">
    <property type="match status" value="1"/>
</dbReference>
<sequence length="507" mass="55270">MAPKKKEAPQKMSLGDFLNDSSFGGSWADEVEDTIGTQPLPPTEHSRGGMGSSYGGYGSYGGDRGDRGDRGYPPRDSGPQQLPTRPPYTAHLGNLPYDATVEAVNDFLPIVGFAYVEFQELDGLKKALDLDGQTLNGRYIKVKIADPPRDRGGGDSGRDLSDWTRKGPLADLPRGNERREFGERRQVDFSERRAPREPPVDDGKVRDFGNWERKGPLSPLPQAEAPAMSREGSRARNNADPLRNRHQSPSWGEGRPEGAARPEGGRPQREPREKPERTPTAAERDMQWRSNMRTCLPAPAPAVVASRPKLNLAKRTVSEAPDAPSPTATGDSKASPFGGARPIDTMAREREIEEKRLQALKEKKESEEKAKEERRLAKEAAAKEAAEKEAADKEAAEKEAEDEAASSAVPTTEDEPSASVASEAEPNEKTDDSTSKDQKSAPRSRESKEPKEPKEGRPDFKSRATESGNWLALAAAAAAVRVAAEVRAPRAAGQWIQRTATCHSRDG</sequence>
<feature type="compositionally biased region" description="Basic and acidic residues" evidence="3">
    <location>
        <begin position="174"/>
        <end position="215"/>
    </location>
</feature>
<evidence type="ECO:0000313" key="6">
    <source>
        <dbReference type="Proteomes" id="UP000838763"/>
    </source>
</evidence>
<feature type="region of interest" description="Disordered" evidence="3">
    <location>
        <begin position="145"/>
        <end position="290"/>
    </location>
</feature>
<dbReference type="EMBL" id="CALLCH030000019">
    <property type="protein sequence ID" value="CAI4219112.1"/>
    <property type="molecule type" value="Genomic_DNA"/>
</dbReference>
<feature type="region of interest" description="Disordered" evidence="3">
    <location>
        <begin position="313"/>
        <end position="464"/>
    </location>
</feature>
<reference evidence="5" key="1">
    <citation type="submission" date="2022-11" db="EMBL/GenBank/DDBJ databases">
        <authorList>
            <person name="Scott C."/>
            <person name="Bruce N."/>
        </authorList>
    </citation>
    <scope>NUCLEOTIDE SEQUENCE</scope>
</reference>
<comment type="caution">
    <text evidence="5">The sequence shown here is derived from an EMBL/GenBank/DDBJ whole genome shotgun (WGS) entry which is preliminary data.</text>
</comment>
<dbReference type="OrthoDB" id="48651at2759"/>
<name>A0A9P1H9F6_9PEZI</name>
<feature type="compositionally biased region" description="Basic and acidic residues" evidence="3">
    <location>
        <begin position="254"/>
        <end position="287"/>
    </location>
</feature>
<keyword evidence="1 2" id="KW-0694">RNA-binding</keyword>
<feature type="compositionally biased region" description="Gly residues" evidence="3">
    <location>
        <begin position="48"/>
        <end position="62"/>
    </location>
</feature>
<dbReference type="PANTHER" id="PTHR23236:SF11">
    <property type="entry name" value="EUKARYOTIC TRANSLATION INITIATION FACTOR 4H"/>
    <property type="match status" value="1"/>
</dbReference>
<evidence type="ECO:0000313" key="5">
    <source>
        <dbReference type="EMBL" id="CAI4219112.1"/>
    </source>
</evidence>
<dbReference type="GO" id="GO:0005730">
    <property type="term" value="C:nucleolus"/>
    <property type="evidence" value="ECO:0007669"/>
    <property type="project" value="TreeGrafter"/>
</dbReference>
<evidence type="ECO:0000259" key="4">
    <source>
        <dbReference type="PROSITE" id="PS50102"/>
    </source>
</evidence>
<dbReference type="InterPro" id="IPR000504">
    <property type="entry name" value="RRM_dom"/>
</dbReference>
<dbReference type="InterPro" id="IPR035979">
    <property type="entry name" value="RBD_domain_sf"/>
</dbReference>
<dbReference type="PROSITE" id="PS50102">
    <property type="entry name" value="RRM"/>
    <property type="match status" value="1"/>
</dbReference>
<proteinExistence type="predicted"/>
<evidence type="ECO:0000256" key="2">
    <source>
        <dbReference type="PROSITE-ProRule" id="PRU00176"/>
    </source>
</evidence>
<dbReference type="SMART" id="SM00360">
    <property type="entry name" value="RRM"/>
    <property type="match status" value="1"/>
</dbReference>
<dbReference type="PANTHER" id="PTHR23236">
    <property type="entry name" value="EUKARYOTIC TRANSLATION INITIATION FACTOR 4B/4H"/>
    <property type="match status" value="1"/>
</dbReference>
<dbReference type="SUPFAM" id="SSF54928">
    <property type="entry name" value="RNA-binding domain, RBD"/>
    <property type="match status" value="1"/>
</dbReference>
<feature type="compositionally biased region" description="Basic and acidic residues" evidence="3">
    <location>
        <begin position="426"/>
        <end position="464"/>
    </location>
</feature>
<dbReference type="GO" id="GO:0003723">
    <property type="term" value="F:RNA binding"/>
    <property type="evidence" value="ECO:0007669"/>
    <property type="project" value="UniProtKB-UniRule"/>
</dbReference>
<feature type="domain" description="RRM" evidence="4">
    <location>
        <begin position="88"/>
        <end position="147"/>
    </location>
</feature>